<evidence type="ECO:0000313" key="2">
    <source>
        <dbReference type="EMBL" id="NGN40292.1"/>
    </source>
</evidence>
<dbReference type="InterPro" id="IPR050834">
    <property type="entry name" value="Glycosyltransf_2"/>
</dbReference>
<comment type="caution">
    <text evidence="2">The sequence shown here is derived from an EMBL/GenBank/DDBJ whole genome shotgun (WGS) entry which is preliminary data.</text>
</comment>
<dbReference type="GO" id="GO:0016740">
    <property type="term" value="F:transferase activity"/>
    <property type="evidence" value="ECO:0007669"/>
    <property type="project" value="UniProtKB-KW"/>
</dbReference>
<evidence type="ECO:0000259" key="1">
    <source>
        <dbReference type="Pfam" id="PF00535"/>
    </source>
</evidence>
<dbReference type="PANTHER" id="PTHR43685">
    <property type="entry name" value="GLYCOSYLTRANSFERASE"/>
    <property type="match status" value="1"/>
</dbReference>
<gene>
    <name evidence="2" type="ORF">G6N74_04385</name>
</gene>
<accession>A0A7C9VAB5</accession>
<keyword evidence="3" id="KW-1185">Reference proteome</keyword>
<dbReference type="AlphaFoldDB" id="A0A7C9VAB5"/>
<dbReference type="InterPro" id="IPR029044">
    <property type="entry name" value="Nucleotide-diphossugar_trans"/>
</dbReference>
<dbReference type="Gene3D" id="3.90.550.10">
    <property type="entry name" value="Spore Coat Polysaccharide Biosynthesis Protein SpsA, Chain A"/>
    <property type="match status" value="1"/>
</dbReference>
<dbReference type="EMBL" id="JAAKZG010000002">
    <property type="protein sequence ID" value="NGN40292.1"/>
    <property type="molecule type" value="Genomic_DNA"/>
</dbReference>
<feature type="domain" description="Glycosyltransferase 2-like" evidence="1">
    <location>
        <begin position="16"/>
        <end position="174"/>
    </location>
</feature>
<evidence type="ECO:0000313" key="3">
    <source>
        <dbReference type="Proteomes" id="UP000481252"/>
    </source>
</evidence>
<keyword evidence="2" id="KW-0808">Transferase</keyword>
<dbReference type="InterPro" id="IPR001173">
    <property type="entry name" value="Glyco_trans_2-like"/>
</dbReference>
<dbReference type="SUPFAM" id="SSF53448">
    <property type="entry name" value="Nucleotide-diphospho-sugar transferases"/>
    <property type="match status" value="1"/>
</dbReference>
<dbReference type="Proteomes" id="UP000481252">
    <property type="component" value="Unassembled WGS sequence"/>
</dbReference>
<dbReference type="PANTHER" id="PTHR43685:SF2">
    <property type="entry name" value="GLYCOSYLTRANSFERASE 2-LIKE DOMAIN-CONTAINING PROTEIN"/>
    <property type="match status" value="1"/>
</dbReference>
<reference evidence="2 3" key="1">
    <citation type="submission" date="2020-02" db="EMBL/GenBank/DDBJ databases">
        <title>Genome sequence of the type strain CGMCC 1.15528 of Mesorhizobium zhangyense.</title>
        <authorList>
            <person name="Gao J."/>
            <person name="Sun J."/>
        </authorList>
    </citation>
    <scope>NUCLEOTIDE SEQUENCE [LARGE SCALE GENOMIC DNA]</scope>
    <source>
        <strain evidence="2 3">CGMCC 1.15528</strain>
    </source>
</reference>
<dbReference type="Pfam" id="PF00535">
    <property type="entry name" value="Glycos_transf_2"/>
    <property type="match status" value="1"/>
</dbReference>
<dbReference type="RefSeq" id="WP_165114802.1">
    <property type="nucleotide sequence ID" value="NZ_JAAKZG010000002.1"/>
</dbReference>
<name>A0A7C9VAB5_9HYPH</name>
<proteinExistence type="predicted"/>
<protein>
    <submittedName>
        <fullName evidence="2">Glycosyltransferase family 2 protein</fullName>
    </submittedName>
</protein>
<organism evidence="2 3">
    <name type="scientific">Mesorhizobium zhangyense</name>
    <dbReference type="NCBI Taxonomy" id="1776730"/>
    <lineage>
        <taxon>Bacteria</taxon>
        <taxon>Pseudomonadati</taxon>
        <taxon>Pseudomonadota</taxon>
        <taxon>Alphaproteobacteria</taxon>
        <taxon>Hyphomicrobiales</taxon>
        <taxon>Phyllobacteriaceae</taxon>
        <taxon>Mesorhizobium</taxon>
    </lineage>
</organism>
<sequence length="321" mass="34789">MNKQNEAATKPTRIDVCVCTYRRPELEETLLSLGALTIPPHTTVRVIVADNDAEPSARDLVYAIAAKLPFSVVYVHCPASNISIARNACLENSSGDFLAFIDDDETVSKEWLSELMNVALATGADAVLGPVEATYGNGAPGWMARGDFHSTLPVWVKGEIRTGYSCNVLLRRAAKPVAGRRFNLALGKTGGEDTEYFTHLHQAGGRIAFAPKAWVYEPVPAKRAQFSWLMKRKFRSGQTHGRLIVERQTSAGSALPQIGLASAKAAYCFAAAAGLAILPERRNRFALRGVMHIGVVSGLLGVREIKQYGDHEPARRSSNAA</sequence>